<sequence>MSSADYDAGETFGNVPSKWSNAGNHGYGNEHGTRCPPRGLPDAPTNLRKQGRTNTKAKEDCDQTEDHIISVFISTLGLLTLYITRRFASIVRSSSWRCLKMSLNTYHWYKCLLYGVPAESLSMLRRSAKLSLTLPASNLLFIRLSTASDLLFSGVLPILRESFQCTPVECGQAGLCLKLSPVSPYPFPG</sequence>
<accession>A0A3S5CT18</accession>
<keyword evidence="3" id="KW-1185">Reference proteome</keyword>
<evidence type="ECO:0000256" key="1">
    <source>
        <dbReference type="SAM" id="MobiDB-lite"/>
    </source>
</evidence>
<gene>
    <name evidence="2" type="ORF">PXEA_LOCUS27796</name>
</gene>
<organism evidence="2 3">
    <name type="scientific">Protopolystoma xenopodis</name>
    <dbReference type="NCBI Taxonomy" id="117903"/>
    <lineage>
        <taxon>Eukaryota</taxon>
        <taxon>Metazoa</taxon>
        <taxon>Spiralia</taxon>
        <taxon>Lophotrochozoa</taxon>
        <taxon>Platyhelminthes</taxon>
        <taxon>Monogenea</taxon>
        <taxon>Polyopisthocotylea</taxon>
        <taxon>Polystomatidea</taxon>
        <taxon>Polystomatidae</taxon>
        <taxon>Protopolystoma</taxon>
    </lineage>
</organism>
<name>A0A3S5CT18_9PLAT</name>
<evidence type="ECO:0000313" key="3">
    <source>
        <dbReference type="Proteomes" id="UP000784294"/>
    </source>
</evidence>
<reference evidence="2" key="1">
    <citation type="submission" date="2018-11" db="EMBL/GenBank/DDBJ databases">
        <authorList>
            <consortium name="Pathogen Informatics"/>
        </authorList>
    </citation>
    <scope>NUCLEOTIDE SEQUENCE</scope>
</reference>
<dbReference type="EMBL" id="CAAALY010247508">
    <property type="protein sequence ID" value="VEL34356.1"/>
    <property type="molecule type" value="Genomic_DNA"/>
</dbReference>
<feature type="region of interest" description="Disordered" evidence="1">
    <location>
        <begin position="1"/>
        <end position="60"/>
    </location>
</feature>
<dbReference type="AlphaFoldDB" id="A0A3S5CT18"/>
<protein>
    <submittedName>
        <fullName evidence="2">Uncharacterized protein</fullName>
    </submittedName>
</protein>
<evidence type="ECO:0000313" key="2">
    <source>
        <dbReference type="EMBL" id="VEL34356.1"/>
    </source>
</evidence>
<proteinExistence type="predicted"/>
<comment type="caution">
    <text evidence="2">The sequence shown here is derived from an EMBL/GenBank/DDBJ whole genome shotgun (WGS) entry which is preliminary data.</text>
</comment>
<dbReference type="Proteomes" id="UP000784294">
    <property type="component" value="Unassembled WGS sequence"/>
</dbReference>